<dbReference type="Gene3D" id="3.10.620.30">
    <property type="match status" value="1"/>
</dbReference>
<evidence type="ECO:0000313" key="4">
    <source>
        <dbReference type="Proteomes" id="UP000319296"/>
    </source>
</evidence>
<evidence type="ECO:0000256" key="1">
    <source>
        <dbReference type="SAM" id="Phobius"/>
    </source>
</evidence>
<dbReference type="Pfam" id="PF12969">
    <property type="entry name" value="DUF3857"/>
    <property type="match status" value="1"/>
</dbReference>
<reference evidence="3 4" key="1">
    <citation type="journal article" date="2019" name="ISME J.">
        <title>Insights into ecological role of a new deltaproteobacterial order Candidatus Acidulodesulfobacterales by metagenomics and metatranscriptomics.</title>
        <authorList>
            <person name="Tan S."/>
            <person name="Liu J."/>
            <person name="Fang Y."/>
            <person name="Hedlund B.P."/>
            <person name="Lian Z.H."/>
            <person name="Huang L.Y."/>
            <person name="Li J.T."/>
            <person name="Huang L.N."/>
            <person name="Li W.J."/>
            <person name="Jiang H.C."/>
            <person name="Dong H.L."/>
            <person name="Shu W.S."/>
        </authorList>
    </citation>
    <scope>NUCLEOTIDE SEQUENCE [LARGE SCALE GENOMIC DNA]</scope>
    <source>
        <strain evidence="3">AP1</strain>
    </source>
</reference>
<proteinExistence type="predicted"/>
<dbReference type="Gene3D" id="2.60.120.1130">
    <property type="match status" value="1"/>
</dbReference>
<dbReference type="Gene3D" id="2.60.40.3140">
    <property type="match status" value="1"/>
</dbReference>
<evidence type="ECO:0000313" key="3">
    <source>
        <dbReference type="EMBL" id="RZD17719.1"/>
    </source>
</evidence>
<organism evidence="3 4">
    <name type="scientific">Candidatus Acididesulfobacter diazotrophicus</name>
    <dbReference type="NCBI Taxonomy" id="2597226"/>
    <lineage>
        <taxon>Bacteria</taxon>
        <taxon>Deltaproteobacteria</taxon>
        <taxon>Candidatus Acidulodesulfobacterales</taxon>
        <taxon>Candidatus Acididesulfobacter</taxon>
    </lineage>
</organism>
<dbReference type="Proteomes" id="UP000319296">
    <property type="component" value="Unassembled WGS sequence"/>
</dbReference>
<protein>
    <submittedName>
        <fullName evidence="3">DUF3857 domain-containing protein</fullName>
    </submittedName>
</protein>
<dbReference type="InterPro" id="IPR024618">
    <property type="entry name" value="DUF3857"/>
</dbReference>
<feature type="transmembrane region" description="Helical" evidence="1">
    <location>
        <begin position="32"/>
        <end position="50"/>
    </location>
</feature>
<comment type="caution">
    <text evidence="3">The sequence shown here is derived from an EMBL/GenBank/DDBJ whole genome shotgun (WGS) entry which is preliminary data.</text>
</comment>
<gene>
    <name evidence="3" type="ORF">EVG15_09595</name>
</gene>
<name>A0A519BKD9_9DELT</name>
<feature type="domain" description="DUF3857" evidence="2">
    <location>
        <begin position="123"/>
        <end position="291"/>
    </location>
</feature>
<keyword evidence="1" id="KW-1133">Transmembrane helix</keyword>
<sequence length="731" mass="84373">MKINNADIEKKYFNFIFIKLNLNKKKIDNLSLIYLIGFILSITLCSILLFNSHNVFALSASNNFKIINIKKVKKSVINNKITSKIKGIGKTAVFKKPLNANENSGAEILNRIIKIRINKKYQLTENVSTNIKILSERGINKYSEVVVPYSLKYQRLKLNNAYTLLNGMFKIKPGKHAINIVSPNFAVNYPIYSDIKYFTISMPAVETGSILHYSYKITSFKPLIKNSVFDTVNFTRTIPVKHISLIIYYPVSMHLNIYLHNIKKSNCVHTIKIIKNKKYDVLHLSFSNLSALKKENYMPSLENYRKYISISSFNSWEKLSSRFYYLFKSAEVYNKNMVNYIHKINNNKVKNNKKNDVTATKHFNYGKNTINKKLKEISNLYYNFTKSFQYTGIGYGINGYKPAKAFKTFSDGYGDSKSLAALFITLLKIEHIKAYPVITTSLNTSDLNKHIINPMQFDSVIIAVIIANKTFYLFPDSSSVKAFKLPSSLAGRKALEILGHNKYKLVILPEENFKQNKKVYIFKGKINKNGGIRGKISYIYKGVYAKFERSGLKNMNNYKKLMKAGDFLYSFIPGANIKYFKYLHIKNVKKNVILKLKFSDKNYMQGSGNKFIFHLPLPINNSMMHLVLRNKRIYPLLIGYPFEHKAKITINLPNKFKLFYMPPLLNISNAAGKIFSKCADVYNDSNNKLVCTSEFISKSSRIKQKDYNTFRSLIREYLQYLKNYYIGLSGN</sequence>
<keyword evidence="1" id="KW-0812">Transmembrane</keyword>
<dbReference type="EMBL" id="SGBB01000024">
    <property type="protein sequence ID" value="RZD17719.1"/>
    <property type="molecule type" value="Genomic_DNA"/>
</dbReference>
<dbReference type="AlphaFoldDB" id="A0A519BKD9"/>
<accession>A0A519BKD9</accession>
<keyword evidence="1" id="KW-0472">Membrane</keyword>
<evidence type="ECO:0000259" key="2">
    <source>
        <dbReference type="Pfam" id="PF12969"/>
    </source>
</evidence>